<organism evidence="3 4">
    <name type="scientific">Karstenula rhodostoma CBS 690.94</name>
    <dbReference type="NCBI Taxonomy" id="1392251"/>
    <lineage>
        <taxon>Eukaryota</taxon>
        <taxon>Fungi</taxon>
        <taxon>Dikarya</taxon>
        <taxon>Ascomycota</taxon>
        <taxon>Pezizomycotina</taxon>
        <taxon>Dothideomycetes</taxon>
        <taxon>Pleosporomycetidae</taxon>
        <taxon>Pleosporales</taxon>
        <taxon>Massarineae</taxon>
        <taxon>Didymosphaeriaceae</taxon>
        <taxon>Karstenula</taxon>
    </lineage>
</organism>
<gene>
    <name evidence="3" type="ORF">P171DRAFT_179639</name>
</gene>
<dbReference type="EMBL" id="MU001515">
    <property type="protein sequence ID" value="KAF2437633.1"/>
    <property type="molecule type" value="Genomic_DNA"/>
</dbReference>
<feature type="compositionally biased region" description="Basic and acidic residues" evidence="1">
    <location>
        <begin position="139"/>
        <end position="148"/>
    </location>
</feature>
<keyword evidence="4" id="KW-1185">Reference proteome</keyword>
<proteinExistence type="predicted"/>
<evidence type="ECO:0000313" key="3">
    <source>
        <dbReference type="EMBL" id="KAF2437633.1"/>
    </source>
</evidence>
<feature type="region of interest" description="Disordered" evidence="1">
    <location>
        <begin position="313"/>
        <end position="494"/>
    </location>
</feature>
<dbReference type="AlphaFoldDB" id="A0A9P4U611"/>
<dbReference type="Proteomes" id="UP000799764">
    <property type="component" value="Unassembled WGS sequence"/>
</dbReference>
<reference evidence="3" key="1">
    <citation type="journal article" date="2020" name="Stud. Mycol.">
        <title>101 Dothideomycetes genomes: a test case for predicting lifestyles and emergence of pathogens.</title>
        <authorList>
            <person name="Haridas S."/>
            <person name="Albert R."/>
            <person name="Binder M."/>
            <person name="Bloem J."/>
            <person name="Labutti K."/>
            <person name="Salamov A."/>
            <person name="Andreopoulos B."/>
            <person name="Baker S."/>
            <person name="Barry K."/>
            <person name="Bills G."/>
            <person name="Bluhm B."/>
            <person name="Cannon C."/>
            <person name="Castanera R."/>
            <person name="Culley D."/>
            <person name="Daum C."/>
            <person name="Ezra D."/>
            <person name="Gonzalez J."/>
            <person name="Henrissat B."/>
            <person name="Kuo A."/>
            <person name="Liang C."/>
            <person name="Lipzen A."/>
            <person name="Lutzoni F."/>
            <person name="Magnuson J."/>
            <person name="Mondo S."/>
            <person name="Nolan M."/>
            <person name="Ohm R."/>
            <person name="Pangilinan J."/>
            <person name="Park H.-J."/>
            <person name="Ramirez L."/>
            <person name="Alfaro M."/>
            <person name="Sun H."/>
            <person name="Tritt A."/>
            <person name="Yoshinaga Y."/>
            <person name="Zwiers L.-H."/>
            <person name="Turgeon B."/>
            <person name="Goodwin S."/>
            <person name="Spatafora J."/>
            <person name="Crous P."/>
            <person name="Grigoriev I."/>
        </authorList>
    </citation>
    <scope>NUCLEOTIDE SEQUENCE</scope>
    <source>
        <strain evidence="3">CBS 690.94</strain>
    </source>
</reference>
<feature type="compositionally biased region" description="Basic and acidic residues" evidence="1">
    <location>
        <begin position="273"/>
        <end position="287"/>
    </location>
</feature>
<feature type="region of interest" description="Disordered" evidence="1">
    <location>
        <begin position="127"/>
        <end position="158"/>
    </location>
</feature>
<feature type="compositionally biased region" description="Polar residues" evidence="1">
    <location>
        <begin position="384"/>
        <end position="397"/>
    </location>
</feature>
<feature type="region of interest" description="Disordered" evidence="1">
    <location>
        <begin position="255"/>
        <end position="300"/>
    </location>
</feature>
<feature type="region of interest" description="Disordered" evidence="1">
    <location>
        <begin position="73"/>
        <end position="92"/>
    </location>
</feature>
<keyword evidence="2" id="KW-0472">Membrane</keyword>
<protein>
    <submittedName>
        <fullName evidence="3">Uncharacterized protein</fullName>
    </submittedName>
</protein>
<evidence type="ECO:0000256" key="2">
    <source>
        <dbReference type="SAM" id="Phobius"/>
    </source>
</evidence>
<name>A0A9P4U611_9PLEO</name>
<keyword evidence="2" id="KW-0812">Transmembrane</keyword>
<feature type="compositionally biased region" description="Basic residues" evidence="1">
    <location>
        <begin position="484"/>
        <end position="494"/>
    </location>
</feature>
<evidence type="ECO:0000256" key="1">
    <source>
        <dbReference type="SAM" id="MobiDB-lite"/>
    </source>
</evidence>
<sequence length="494" mass="51978">MAAKEGSKARLVVDWEPARGQRASQRVEVDHAGSHINPTAGHPYILPSTHATRVRRLLLEHLNLTPVLATQWPSSGLQSSPRYSNTNPSSATTLRPCVEPWLTKMRLVPFFLVLLHAPWSACEPAADTNIPSPSTDRSALAEDHKPENGRMVQTHGKDKPRCVSLPEMITDRRYVSIMNANTDLWTETPDVSNEAWNHFFRQDQAGENSGSSIPEEQSKSAQLLTGHVKLAILAVFAFLVLLVYLAYPCFHPRRATEEVGGGGGGGDEGDGGDEGHDRGGDKGDKGHCRGGGAGDEGHDRGAAAGAIAVVGTAVERSPSPPDFGRGYPPLPGSFIAVRTPPPFQLGTSPGDIAHSEPAPHLGGPGTSTLPAGATSRLPTVTGAVATQTPSSKPSDTSRPGVADLRPSSHVALPGSTTVRVLPSPSGGANRSDPDPTPSRPTVGTTQGAHAAGMLLRSAPVPAEGDADPKRTCDAPQTTASPRPRDRRGRFVSTH</sequence>
<accession>A0A9P4U611</accession>
<evidence type="ECO:0000313" key="4">
    <source>
        <dbReference type="Proteomes" id="UP000799764"/>
    </source>
</evidence>
<feature type="transmembrane region" description="Helical" evidence="2">
    <location>
        <begin position="228"/>
        <end position="247"/>
    </location>
</feature>
<comment type="caution">
    <text evidence="3">The sequence shown here is derived from an EMBL/GenBank/DDBJ whole genome shotgun (WGS) entry which is preliminary data.</text>
</comment>
<keyword evidence="2" id="KW-1133">Transmembrane helix</keyword>